<organism evidence="1 2">
    <name type="scientific">Vibrio phage pTD1</name>
    <dbReference type="NCBI Taxonomy" id="1938577"/>
    <lineage>
        <taxon>Viruses</taxon>
        <taxon>Duplodnaviria</taxon>
        <taxon>Heunggongvirae</taxon>
        <taxon>Uroviricota</taxon>
        <taxon>Caudoviricetes</taxon>
        <taxon>Chimalliviridae</taxon>
        <taxon>Gorgonvirinae</taxon>
        <taxon>Tidunavirus</taxon>
        <taxon>Tidunavirus pTD1</taxon>
    </lineage>
</organism>
<evidence type="ECO:0000313" key="2">
    <source>
        <dbReference type="Proteomes" id="UP000221243"/>
    </source>
</evidence>
<dbReference type="OrthoDB" id="15684at10239"/>
<keyword evidence="2" id="KW-1185">Reference proteome</keyword>
<dbReference type="KEGG" id="vg:40075186"/>
<name>A0A1Q2U312_9CAUD</name>
<dbReference type="GeneID" id="40075186"/>
<dbReference type="Proteomes" id="UP000221243">
    <property type="component" value="Segment"/>
</dbReference>
<reference evidence="1 2" key="1">
    <citation type="submission" date="2017-01" db="EMBL/GenBank/DDBJ databases">
        <title>Complete Genome Sequence of Vibrio Parahaemolyticus Bacteriophage pTD1.</title>
        <authorList>
            <person name="Midorikawa Y."/>
            <person name="Sano M."/>
        </authorList>
    </citation>
    <scope>NUCLEOTIDE SEQUENCE [LARGE SCALE GENOMIC DNA]</scope>
    <source>
        <strain evidence="1">PTD1</strain>
    </source>
</reference>
<proteinExistence type="predicted"/>
<protein>
    <submittedName>
        <fullName evidence="1">Uncharacterized protein</fullName>
    </submittedName>
</protein>
<dbReference type="RefSeq" id="YP_009599457.1">
    <property type="nucleotide sequence ID" value="NC_041916.1"/>
</dbReference>
<accession>A0A1Q2U312</accession>
<evidence type="ECO:0000313" key="1">
    <source>
        <dbReference type="EMBL" id="BAW98379.1"/>
    </source>
</evidence>
<sequence length="378" mass="44547">MHKQITELLFQTVDAYAKICNNKPHRAVQDLNTGYCYMVATLVQHILKEKFRIEVNMVSHPHHCLLEFEGKYYDTIYPTGYPNDPCKVWKLEEAECRSTLDLLEYGKVGILNPHPRFMVLIEWMCEEFGVPKPEFYNHMVEWYTIPDTYTRHKHKWLRDYTKTVHRRLLTRYRRRYQQYSNKPLTKYSLAWMADFTAYPEDLWVTLRVTEYCTWMRNIIFTRYPSYGEVMESCFGEDVLTRNNIQMMGRLTRVGEPGLSKLRGCIPTVQIIDDAGYQKYLDERGTVELEMHWAKSPDFTIGQHKLNLSADQLKAIESACSKLEICEPVKVENVVTLGSPDMLKDDPKRAGFVVVDEDGNEMYTNDREAWLNRTPDNEE</sequence>
<dbReference type="EMBL" id="AP017972">
    <property type="protein sequence ID" value="BAW98379.1"/>
    <property type="molecule type" value="Genomic_DNA"/>
</dbReference>